<dbReference type="SMART" id="SM00421">
    <property type="entry name" value="HTH_LUXR"/>
    <property type="match status" value="1"/>
</dbReference>
<dbReference type="CDD" id="cd17535">
    <property type="entry name" value="REC_NarL-like"/>
    <property type="match status" value="1"/>
</dbReference>
<accession>A0A7V3E6R5</accession>
<dbReference type="SMART" id="SM00448">
    <property type="entry name" value="REC"/>
    <property type="match status" value="1"/>
</dbReference>
<comment type="caution">
    <text evidence="6">The sequence shown here is derived from an EMBL/GenBank/DDBJ whole genome shotgun (WGS) entry which is preliminary data.</text>
</comment>
<dbReference type="InterPro" id="IPR016032">
    <property type="entry name" value="Sig_transdc_resp-reg_C-effctor"/>
</dbReference>
<feature type="domain" description="HTH luxR-type" evidence="4">
    <location>
        <begin position="147"/>
        <end position="212"/>
    </location>
</feature>
<dbReference type="PROSITE" id="PS50110">
    <property type="entry name" value="RESPONSE_REGULATORY"/>
    <property type="match status" value="1"/>
</dbReference>
<dbReference type="AlphaFoldDB" id="A0A7V3E6R5"/>
<dbReference type="Pfam" id="PF00196">
    <property type="entry name" value="GerE"/>
    <property type="match status" value="1"/>
</dbReference>
<name>A0A7V3E6R5_9BACT</name>
<dbReference type="CDD" id="cd06170">
    <property type="entry name" value="LuxR_C_like"/>
    <property type="match status" value="1"/>
</dbReference>
<reference evidence="6" key="1">
    <citation type="journal article" date="2020" name="mSystems">
        <title>Genome- and Community-Level Interaction Insights into Carbon Utilization and Element Cycling Functions of Hydrothermarchaeota in Hydrothermal Sediment.</title>
        <authorList>
            <person name="Zhou Z."/>
            <person name="Liu Y."/>
            <person name="Xu W."/>
            <person name="Pan J."/>
            <person name="Luo Z.H."/>
            <person name="Li M."/>
        </authorList>
    </citation>
    <scope>NUCLEOTIDE SEQUENCE [LARGE SCALE GENOMIC DNA]</scope>
    <source>
        <strain evidence="6">SpSt-479</strain>
    </source>
</reference>
<dbReference type="GO" id="GO:0006355">
    <property type="term" value="P:regulation of DNA-templated transcription"/>
    <property type="evidence" value="ECO:0007669"/>
    <property type="project" value="InterPro"/>
</dbReference>
<dbReference type="InterPro" id="IPR011006">
    <property type="entry name" value="CheY-like_superfamily"/>
</dbReference>
<dbReference type="Gene3D" id="3.40.50.2300">
    <property type="match status" value="1"/>
</dbReference>
<dbReference type="SUPFAM" id="SSF52172">
    <property type="entry name" value="CheY-like"/>
    <property type="match status" value="1"/>
</dbReference>
<dbReference type="Pfam" id="PF00072">
    <property type="entry name" value="Response_reg"/>
    <property type="match status" value="1"/>
</dbReference>
<dbReference type="GO" id="GO:0003677">
    <property type="term" value="F:DNA binding"/>
    <property type="evidence" value="ECO:0007669"/>
    <property type="project" value="UniProtKB-KW"/>
</dbReference>
<feature type="modified residue" description="4-aspartylphosphate" evidence="3">
    <location>
        <position position="59"/>
    </location>
</feature>
<dbReference type="PRINTS" id="PR00038">
    <property type="entry name" value="HTHLUXR"/>
</dbReference>
<proteinExistence type="predicted"/>
<evidence type="ECO:0000313" key="6">
    <source>
        <dbReference type="EMBL" id="HFI90454.1"/>
    </source>
</evidence>
<dbReference type="GO" id="GO:0000160">
    <property type="term" value="P:phosphorelay signal transduction system"/>
    <property type="evidence" value="ECO:0007669"/>
    <property type="project" value="InterPro"/>
</dbReference>
<evidence type="ECO:0000259" key="5">
    <source>
        <dbReference type="PROSITE" id="PS50110"/>
    </source>
</evidence>
<evidence type="ECO:0000256" key="3">
    <source>
        <dbReference type="PROSITE-ProRule" id="PRU00169"/>
    </source>
</evidence>
<dbReference type="InterPro" id="IPR039420">
    <property type="entry name" value="WalR-like"/>
</dbReference>
<keyword evidence="2" id="KW-0238">DNA-binding</keyword>
<evidence type="ECO:0000256" key="1">
    <source>
        <dbReference type="ARBA" id="ARBA00022553"/>
    </source>
</evidence>
<keyword evidence="1 3" id="KW-0597">Phosphoprotein</keyword>
<feature type="domain" description="Response regulatory" evidence="5">
    <location>
        <begin position="8"/>
        <end position="124"/>
    </location>
</feature>
<dbReference type="InterPro" id="IPR000792">
    <property type="entry name" value="Tscrpt_reg_LuxR_C"/>
</dbReference>
<dbReference type="InterPro" id="IPR001789">
    <property type="entry name" value="Sig_transdc_resp-reg_receiver"/>
</dbReference>
<dbReference type="SUPFAM" id="SSF46894">
    <property type="entry name" value="C-terminal effector domain of the bipartite response regulators"/>
    <property type="match status" value="1"/>
</dbReference>
<protein>
    <submittedName>
        <fullName evidence="6">Response regulator transcription factor</fullName>
    </submittedName>
</protein>
<dbReference type="EMBL" id="DSUJ01000008">
    <property type="protein sequence ID" value="HFI90454.1"/>
    <property type="molecule type" value="Genomic_DNA"/>
</dbReference>
<evidence type="ECO:0000256" key="2">
    <source>
        <dbReference type="ARBA" id="ARBA00023125"/>
    </source>
</evidence>
<dbReference type="PROSITE" id="PS50043">
    <property type="entry name" value="HTH_LUXR_2"/>
    <property type="match status" value="1"/>
</dbReference>
<sequence>MKIQKKFSVLLADDHKIVRHGLRRILEDEFTEALVSEASRDSEVFEQLEKSKFNIIILDISMPGKSGLEVLKDIKSMYPQIPVLILSMYPEEQFALRVMKSGAAGYVRKDSAPEELVDAVNDILSGKKYYSPAVMDLLSDKVKRGAKTELSEILSDREYEIFMLIAQGKTVSEIAEILSLSVKTVSTHRTHILEKTKLKNNADIVMYAVRNNLLQ</sequence>
<organism evidence="6">
    <name type="scientific">Ignavibacterium album</name>
    <dbReference type="NCBI Taxonomy" id="591197"/>
    <lineage>
        <taxon>Bacteria</taxon>
        <taxon>Pseudomonadati</taxon>
        <taxon>Ignavibacteriota</taxon>
        <taxon>Ignavibacteria</taxon>
        <taxon>Ignavibacteriales</taxon>
        <taxon>Ignavibacteriaceae</taxon>
        <taxon>Ignavibacterium</taxon>
    </lineage>
</organism>
<dbReference type="PANTHER" id="PTHR43214">
    <property type="entry name" value="TWO-COMPONENT RESPONSE REGULATOR"/>
    <property type="match status" value="1"/>
</dbReference>
<gene>
    <name evidence="6" type="ORF">ENS31_02860</name>
</gene>
<dbReference type="InterPro" id="IPR058245">
    <property type="entry name" value="NreC/VraR/RcsB-like_REC"/>
</dbReference>
<evidence type="ECO:0000259" key="4">
    <source>
        <dbReference type="PROSITE" id="PS50043"/>
    </source>
</evidence>
<dbReference type="PANTHER" id="PTHR43214:SF43">
    <property type="entry name" value="TWO-COMPONENT RESPONSE REGULATOR"/>
    <property type="match status" value="1"/>
</dbReference>
<dbReference type="PROSITE" id="PS00622">
    <property type="entry name" value="HTH_LUXR_1"/>
    <property type="match status" value="1"/>
</dbReference>